<dbReference type="InterPro" id="IPR003593">
    <property type="entry name" value="AAA+_ATPase"/>
</dbReference>
<reference evidence="2 3" key="1">
    <citation type="submission" date="2017-06" db="EMBL/GenBank/DDBJ databases">
        <authorList>
            <person name="Kim H.J."/>
            <person name="Triplett B.A."/>
        </authorList>
    </citation>
    <scope>NUCLEOTIDE SEQUENCE [LARGE SCALE GENOMIC DNA]</scope>
    <source>
        <strain evidence="2 3">DSM 44715</strain>
    </source>
</reference>
<protein>
    <recommendedName>
        <fullName evidence="1">AAA+ ATPase domain-containing protein</fullName>
    </recommendedName>
</protein>
<keyword evidence="3" id="KW-1185">Reference proteome</keyword>
<evidence type="ECO:0000313" key="3">
    <source>
        <dbReference type="Proteomes" id="UP000198318"/>
    </source>
</evidence>
<accession>A0A239NPT3</accession>
<evidence type="ECO:0000313" key="2">
    <source>
        <dbReference type="EMBL" id="SNT56384.1"/>
    </source>
</evidence>
<dbReference type="SUPFAM" id="SSF52540">
    <property type="entry name" value="P-loop containing nucleoside triphosphate hydrolases"/>
    <property type="match status" value="1"/>
</dbReference>
<feature type="domain" description="AAA+ ATPase" evidence="1">
    <location>
        <begin position="95"/>
        <end position="220"/>
    </location>
</feature>
<dbReference type="SMART" id="SM00382">
    <property type="entry name" value="AAA"/>
    <property type="match status" value="1"/>
</dbReference>
<evidence type="ECO:0000259" key="1">
    <source>
        <dbReference type="SMART" id="SM00382"/>
    </source>
</evidence>
<dbReference type="Proteomes" id="UP000198318">
    <property type="component" value="Unassembled WGS sequence"/>
</dbReference>
<name>A0A239NPT3_9ACTN</name>
<dbReference type="InterPro" id="IPR027417">
    <property type="entry name" value="P-loop_NTPase"/>
</dbReference>
<dbReference type="EMBL" id="FZOR01000045">
    <property type="protein sequence ID" value="SNT56384.1"/>
    <property type="molecule type" value="Genomic_DNA"/>
</dbReference>
<proteinExistence type="predicted"/>
<gene>
    <name evidence="2" type="ORF">SAMN05443665_104519</name>
</gene>
<dbReference type="AlphaFoldDB" id="A0A239NPT3"/>
<organism evidence="2 3">
    <name type="scientific">Actinomadura meyerae</name>
    <dbReference type="NCBI Taxonomy" id="240840"/>
    <lineage>
        <taxon>Bacteria</taxon>
        <taxon>Bacillati</taxon>
        <taxon>Actinomycetota</taxon>
        <taxon>Actinomycetes</taxon>
        <taxon>Streptosporangiales</taxon>
        <taxon>Thermomonosporaceae</taxon>
        <taxon>Actinomadura</taxon>
    </lineage>
</organism>
<sequence length="1162" mass="126836">MRRYSRQIRKVLARILIDSPMAPQRADGGTREASEVVRDFVQNAPALKDSRRVRELVAVSAAYVRDVRIDKALYVPRTIEGDLFEKLSDTAHSWPRAVIGEAGAGKSTLLWSLYRELAAKPHMVPMLLPATWLLGDTRGEPVEKLLGALQDLAQAGRSPVLLLDTADLMLHDEEARQMLLRLVDTVHTAGFTGVYSTRPQEAALLAHDELRPHHLLPYDDAEIDRAVAALVDRYCPAASRADVTERVQRATARGLPVADVCRSPLLLRMLFDLSAPDEPELDDVDVTRLFDAYWQRRVIRDARTDTETGLRARAADNLSILAGHTAVGLLASGLPELPGATLRDTTGMAAGPQHDPAVLEEGLDVLTERGVLVHSGDQVGFFHQTMFEFAAAKGLLARSDPAVISTLTTRTTGHGGDLFVGAVLEQVLILAGTNPLLQDALRDAVRSLVTSGGEAVQAIGLVAWAHYPALLDDSPGTLRKTGASALERATRILPTIAAKPTGQTISQLMLVWEATKEPRVRTAVLDAFARLALRVPRDVADALEHLNPLQVFTGTTATEGMRRSLLGVLHTVSSKARLLVRSTLVAMLMRPDDRGSIELDYLADQWHDIGDDNLLAEVVRALDAYARPSHAVAAELGRLIAAEWRRTGIWDEPEAWTDFLADSLGAEGEGVTPEAEAAIRAIGAFTVALNDEDRIRLAVEALLDAQNPHVRDLVQQTVLRDILSSGSKAAAILEEVAGTSLATIGDAAQRGMIDDRQRLLLDLLAQSQVTEGAVARLIPRQLVTRDWTSDARLLRLVPAAADQGHAAARQFLKRVRHGPPLLSPAGLDTLFSTRAARDPRSDDVFDALLSIAVQAGRTADLEQIVRAADSRGGRIDAYGPVLLRHARDLLTGGDDEAKRRGGEFLAELMGKIDIGMAWPELRAVFDDVGDQAVLVRLIEHLWNQTPVDDVSAQLEYLGQFIVIEPDAGKPVARPGGRPVNISVAVASAWAVLYLLGRSRDADADDWPTIRTLGLYEVEQDAVFVETRRLLIVSDYLARLGRKNPRQAGENLIEYLEKVAAGEFRDNFPKAWRRELRNAVQHACAHGDQRIITGLVATCRTVDFSIAEEVLTAIAERHYADARQHLQALGRADISATLRGFVIDLVRAHDRSFGTRAFPEILA</sequence>